<dbReference type="GO" id="GO:0010181">
    <property type="term" value="F:FMN binding"/>
    <property type="evidence" value="ECO:0007669"/>
    <property type="project" value="InterPro"/>
</dbReference>
<evidence type="ECO:0000313" key="11">
    <source>
        <dbReference type="RefSeq" id="XP_035662977.1"/>
    </source>
</evidence>
<evidence type="ECO:0000256" key="8">
    <source>
        <dbReference type="PIRSR" id="PIRSR000138-2"/>
    </source>
</evidence>
<dbReference type="OMA" id="TFFQMYW"/>
<dbReference type="Proteomes" id="UP000001554">
    <property type="component" value="Chromosome 19"/>
</dbReference>
<comment type="catalytic activity">
    <reaction evidence="6">
        <text>2-hydroxyoctanoate + O2 = 2-oxooctanoate + H2O2</text>
        <dbReference type="Rhea" id="RHEA:67940"/>
        <dbReference type="ChEBI" id="CHEBI:15379"/>
        <dbReference type="ChEBI" id="CHEBI:16240"/>
        <dbReference type="ChEBI" id="CHEBI:133514"/>
        <dbReference type="ChEBI" id="CHEBI:176689"/>
    </reaction>
    <physiologicalReaction direction="left-to-right" evidence="6">
        <dbReference type="Rhea" id="RHEA:67941"/>
    </physiologicalReaction>
</comment>
<dbReference type="SUPFAM" id="SSF51395">
    <property type="entry name" value="FMN-linked oxidoreductases"/>
    <property type="match status" value="1"/>
</dbReference>
<evidence type="ECO:0000256" key="4">
    <source>
        <dbReference type="ARBA" id="ARBA00024042"/>
    </source>
</evidence>
<dbReference type="Gene3D" id="3.20.20.70">
    <property type="entry name" value="Aldolase class I"/>
    <property type="match status" value="1"/>
</dbReference>
<dbReference type="Pfam" id="PF01070">
    <property type="entry name" value="FMN_dh"/>
    <property type="match status" value="1"/>
</dbReference>
<feature type="binding site" evidence="8">
    <location>
        <position position="27"/>
    </location>
    <ligand>
        <name>glyoxylate</name>
        <dbReference type="ChEBI" id="CHEBI:36655"/>
    </ligand>
</feature>
<feature type="binding site" evidence="8">
    <location>
        <begin position="80"/>
        <end position="82"/>
    </location>
    <ligand>
        <name>FMN</name>
        <dbReference type="ChEBI" id="CHEBI:58210"/>
    </ligand>
</feature>
<evidence type="ECO:0000256" key="2">
    <source>
        <dbReference type="ARBA" id="ARBA00013087"/>
    </source>
</evidence>
<accession>A0A9J7KK87</accession>
<dbReference type="InterPro" id="IPR000262">
    <property type="entry name" value="FMN-dep_DH"/>
</dbReference>
<feature type="domain" description="FMN hydroxy acid dehydrogenase" evidence="9">
    <location>
        <begin position="1"/>
        <end position="354"/>
    </location>
</feature>
<dbReference type="PROSITE" id="PS51349">
    <property type="entry name" value="FMN_HYDROXY_ACID_DH_2"/>
    <property type="match status" value="1"/>
</dbReference>
<comment type="similarity">
    <text evidence="4">Belongs to the FMN-dependent alpha-hydroxy acid dehydrogenase family.</text>
</comment>
<keyword evidence="3" id="KW-0560">Oxidoreductase</keyword>
<dbReference type="PANTHER" id="PTHR10578">
    <property type="entry name" value="S -2-HYDROXY-ACID OXIDASE-RELATED"/>
    <property type="match status" value="1"/>
</dbReference>
<comment type="cofactor">
    <cofactor evidence="1">
        <name>FMN</name>
        <dbReference type="ChEBI" id="CHEBI:58210"/>
    </cofactor>
</comment>
<feature type="binding site" evidence="8">
    <location>
        <position position="133"/>
    </location>
    <ligand>
        <name>glyoxylate</name>
        <dbReference type="ChEBI" id="CHEBI:36655"/>
    </ligand>
</feature>
<dbReference type="OrthoDB" id="25826at2759"/>
<feature type="active site" description="Proton acceptor" evidence="7">
    <location>
        <position position="249"/>
    </location>
</feature>
<feature type="binding site" evidence="8">
    <location>
        <position position="252"/>
    </location>
    <ligand>
        <name>glyoxylate</name>
        <dbReference type="ChEBI" id="CHEBI:36655"/>
    </ligand>
</feature>
<feature type="binding site" evidence="8">
    <location>
        <position position="168"/>
    </location>
    <ligand>
        <name>glyoxylate</name>
        <dbReference type="ChEBI" id="CHEBI:36655"/>
    </ligand>
</feature>
<evidence type="ECO:0000256" key="7">
    <source>
        <dbReference type="PIRSR" id="PIRSR000138-1"/>
    </source>
</evidence>
<dbReference type="PROSITE" id="PS00557">
    <property type="entry name" value="FMN_HYDROXY_ACID_DH_1"/>
    <property type="match status" value="1"/>
</dbReference>
<proteinExistence type="inferred from homology"/>
<name>A0A9J7KK87_BRAFL</name>
<sequence length="369" mass="41171">MAAGKLVCVQDYEDYARKHLSKSAWDYFSSGADDELTLRENQAAFRRIRLRPRLLRDVSTRDLTTTILGEKVDMPIGISPTGLHGLAWQDGSLCMMKAAASMNVCMTLPTFATSTPKELVDVAPSALKWFQLYVTPEREFMKRLIQHVETLGYKALVITIDVPFTGNRRPMTRDGFKVPPHLKVSNFPEELRRKYAFPANATDESLSWKDIKWFQSVTSMPIVLKGIMTSEDAELAVQHGVQAVWVSNHGGRQLDSVPAAIEVLPEVVRAVRGRVEVYMDGGVRQGTDVMKALALGARAVFLGRPPIWGLAHSGEEGVRHVLQILKDELSLAMALSGGSNIVLMPFGRTFDSSPKKMFKINAFFLFFRL</sequence>
<organism evidence="10 11">
    <name type="scientific">Branchiostoma floridae</name>
    <name type="common">Florida lancelet</name>
    <name type="synonym">Amphioxus</name>
    <dbReference type="NCBI Taxonomy" id="7739"/>
    <lineage>
        <taxon>Eukaryota</taxon>
        <taxon>Metazoa</taxon>
        <taxon>Chordata</taxon>
        <taxon>Cephalochordata</taxon>
        <taxon>Leptocardii</taxon>
        <taxon>Amphioxiformes</taxon>
        <taxon>Branchiostomatidae</taxon>
        <taxon>Branchiostoma</taxon>
    </lineage>
</organism>
<dbReference type="InterPro" id="IPR013785">
    <property type="entry name" value="Aldolase_TIM"/>
</dbReference>
<feature type="binding site" evidence="8">
    <location>
        <position position="225"/>
    </location>
    <ligand>
        <name>FMN</name>
        <dbReference type="ChEBI" id="CHEBI:58210"/>
    </ligand>
</feature>
<feature type="binding site" evidence="8">
    <location>
        <position position="249"/>
    </location>
    <ligand>
        <name>glyoxylate</name>
        <dbReference type="ChEBI" id="CHEBI:36655"/>
    </ligand>
</feature>
<keyword evidence="10" id="KW-1185">Reference proteome</keyword>
<dbReference type="CDD" id="cd02809">
    <property type="entry name" value="alpha_hydroxyacid_oxid_FMN"/>
    <property type="match status" value="1"/>
</dbReference>
<feature type="binding site" evidence="8">
    <location>
        <position position="131"/>
    </location>
    <ligand>
        <name>FMN</name>
        <dbReference type="ChEBI" id="CHEBI:58210"/>
    </ligand>
</feature>
<dbReference type="KEGG" id="bfo:118406769"/>
<dbReference type="InterPro" id="IPR012133">
    <property type="entry name" value="Alpha-hydoxy_acid_DH_FMN"/>
</dbReference>
<feature type="binding site" evidence="8">
    <location>
        <begin position="280"/>
        <end position="284"/>
    </location>
    <ligand>
        <name>FMN</name>
        <dbReference type="ChEBI" id="CHEBI:58210"/>
    </ligand>
</feature>
<reference evidence="10" key="1">
    <citation type="journal article" date="2020" name="Nat. Ecol. Evol.">
        <title>Deeply conserved synteny resolves early events in vertebrate evolution.</title>
        <authorList>
            <person name="Simakov O."/>
            <person name="Marletaz F."/>
            <person name="Yue J.X."/>
            <person name="O'Connell B."/>
            <person name="Jenkins J."/>
            <person name="Brandt A."/>
            <person name="Calef R."/>
            <person name="Tung C.H."/>
            <person name="Huang T.K."/>
            <person name="Schmutz J."/>
            <person name="Satoh N."/>
            <person name="Yu J.K."/>
            <person name="Putnam N.H."/>
            <person name="Green R.E."/>
            <person name="Rokhsar D.S."/>
        </authorList>
    </citation>
    <scope>NUCLEOTIDE SEQUENCE [LARGE SCALE GENOMIC DNA]</scope>
    <source>
        <strain evidence="10">S238N-H82</strain>
    </source>
</reference>
<gene>
    <name evidence="11" type="primary">LOC118406769</name>
</gene>
<keyword evidence="8" id="KW-0288">FMN</keyword>
<dbReference type="AlphaFoldDB" id="A0A9J7KK87"/>
<protein>
    <recommendedName>
        <fullName evidence="2">(S)-2-hydroxy-acid oxidase</fullName>
        <ecNumber evidence="2">1.1.3.15</ecNumber>
    </recommendedName>
</protein>
<feature type="binding site" evidence="8">
    <location>
        <begin position="303"/>
        <end position="304"/>
    </location>
    <ligand>
        <name>FMN</name>
        <dbReference type="ChEBI" id="CHEBI:58210"/>
    </ligand>
</feature>
<dbReference type="PANTHER" id="PTHR10578:SF148">
    <property type="entry name" value="L-LACTATE DEHYDROGENASE (CYTOCHROME)"/>
    <property type="match status" value="1"/>
</dbReference>
<dbReference type="EC" id="1.1.3.15" evidence="2"/>
<reference evidence="11" key="2">
    <citation type="submission" date="2025-08" db="UniProtKB">
        <authorList>
            <consortium name="RefSeq"/>
        </authorList>
    </citation>
    <scope>IDENTIFICATION</scope>
    <source>
        <strain evidence="11">S238N-H82</strain>
        <tissue evidence="11">Testes</tissue>
    </source>
</reference>
<dbReference type="RefSeq" id="XP_035662977.1">
    <property type="nucleotide sequence ID" value="XM_035807084.1"/>
</dbReference>
<dbReference type="FunFam" id="3.20.20.70:FF:000056">
    <property type="entry name" value="hydroxyacid oxidase 2"/>
    <property type="match status" value="1"/>
</dbReference>
<evidence type="ECO:0000256" key="1">
    <source>
        <dbReference type="ARBA" id="ARBA00001917"/>
    </source>
</evidence>
<keyword evidence="8" id="KW-0285">Flavoprotein</keyword>
<evidence type="ECO:0000256" key="6">
    <source>
        <dbReference type="ARBA" id="ARBA00029327"/>
    </source>
</evidence>
<dbReference type="PIRSF" id="PIRSF000138">
    <property type="entry name" value="Al-hdrx_acd_dh"/>
    <property type="match status" value="1"/>
</dbReference>
<dbReference type="InterPro" id="IPR037396">
    <property type="entry name" value="FMN_HAD"/>
</dbReference>
<dbReference type="GO" id="GO:0003973">
    <property type="term" value="F:(S)-2-hydroxy-acid oxidase activity"/>
    <property type="evidence" value="ECO:0007669"/>
    <property type="project" value="UniProtKB-EC"/>
</dbReference>
<feature type="binding site" evidence="8">
    <location>
        <position position="247"/>
    </location>
    <ligand>
        <name>FMN</name>
        <dbReference type="ChEBI" id="CHEBI:58210"/>
    </ligand>
</feature>
<feature type="binding site" evidence="8">
    <location>
        <position position="159"/>
    </location>
    <ligand>
        <name>FMN</name>
        <dbReference type="ChEBI" id="CHEBI:58210"/>
    </ligand>
</feature>
<comment type="catalytic activity">
    <reaction evidence="5">
        <text>a (2S)-2-hydroxycarboxylate + O2 = a 2-oxocarboxylate + H2O2</text>
        <dbReference type="Rhea" id="RHEA:16789"/>
        <dbReference type="ChEBI" id="CHEBI:15379"/>
        <dbReference type="ChEBI" id="CHEBI:16240"/>
        <dbReference type="ChEBI" id="CHEBI:35179"/>
        <dbReference type="ChEBI" id="CHEBI:58123"/>
        <dbReference type="EC" id="1.1.3.15"/>
    </reaction>
    <physiologicalReaction direction="left-to-right" evidence="5">
        <dbReference type="Rhea" id="RHEA:16790"/>
    </physiologicalReaction>
</comment>
<evidence type="ECO:0000256" key="5">
    <source>
        <dbReference type="ARBA" id="ARBA00029325"/>
    </source>
</evidence>
<evidence type="ECO:0000313" key="10">
    <source>
        <dbReference type="Proteomes" id="UP000001554"/>
    </source>
</evidence>
<evidence type="ECO:0000256" key="3">
    <source>
        <dbReference type="ARBA" id="ARBA00023002"/>
    </source>
</evidence>
<dbReference type="GeneID" id="118406769"/>
<dbReference type="InterPro" id="IPR008259">
    <property type="entry name" value="FMN_hydac_DH_AS"/>
</dbReference>
<dbReference type="GO" id="GO:0005777">
    <property type="term" value="C:peroxisome"/>
    <property type="evidence" value="ECO:0007669"/>
    <property type="project" value="UniProtKB-ARBA"/>
</dbReference>
<evidence type="ECO:0000259" key="9">
    <source>
        <dbReference type="PROSITE" id="PS51349"/>
    </source>
</evidence>